<dbReference type="AlphaFoldDB" id="A0AAV3SXY3"/>
<dbReference type="GeneID" id="41185728"/>
<protein>
    <submittedName>
        <fullName evidence="1">Uncharacterized protein</fullName>
    </submittedName>
</protein>
<evidence type="ECO:0000313" key="2">
    <source>
        <dbReference type="Proteomes" id="UP001500194"/>
    </source>
</evidence>
<organism evidence="1 2">
    <name type="scientific">Salarchaeum japonicum</name>
    <dbReference type="NCBI Taxonomy" id="555573"/>
    <lineage>
        <taxon>Archaea</taxon>
        <taxon>Methanobacteriati</taxon>
        <taxon>Methanobacteriota</taxon>
        <taxon>Stenosarchaea group</taxon>
        <taxon>Halobacteria</taxon>
        <taxon>Halobacteriales</taxon>
        <taxon>Halobacteriaceae</taxon>
    </lineage>
</organism>
<reference evidence="1 2" key="1">
    <citation type="journal article" date="2019" name="Int. J. Syst. Evol. Microbiol.">
        <title>The Global Catalogue of Microorganisms (GCM) 10K type strain sequencing project: providing services to taxonomists for standard genome sequencing and annotation.</title>
        <authorList>
            <consortium name="The Broad Institute Genomics Platform"/>
            <consortium name="The Broad Institute Genome Sequencing Center for Infectious Disease"/>
            <person name="Wu L."/>
            <person name="Ma J."/>
        </authorList>
    </citation>
    <scope>NUCLEOTIDE SEQUENCE [LARGE SCALE GENOMIC DNA]</scope>
    <source>
        <strain evidence="1 2">JCM 16327</strain>
    </source>
</reference>
<dbReference type="InterPro" id="IPR058893">
    <property type="entry name" value="RHH-containing"/>
</dbReference>
<dbReference type="EMBL" id="BAAADU010000002">
    <property type="protein sequence ID" value="GAA0644435.1"/>
    <property type="molecule type" value="Genomic_DNA"/>
</dbReference>
<name>A0AAV3SXY3_9EURY</name>
<proteinExistence type="predicted"/>
<sequence length="107" mass="12245">MSLDDLQDAVEEQNAELADHAVSLDRETRTELAMLSAALDPEDVDDLVGRAVHQFFDTLVQSGKLDFHLRSEYDATYDEYLSGMSFEEMTGGREFPQTEEDGRRYQY</sequence>
<evidence type="ECO:0000313" key="1">
    <source>
        <dbReference type="EMBL" id="GAA0644435.1"/>
    </source>
</evidence>
<keyword evidence="2" id="KW-1185">Reference proteome</keyword>
<dbReference type="Pfam" id="PF26048">
    <property type="entry name" value="RHH_11"/>
    <property type="match status" value="1"/>
</dbReference>
<gene>
    <name evidence="1" type="ORF">GCM10009019_02970</name>
</gene>
<dbReference type="Proteomes" id="UP001500194">
    <property type="component" value="Unassembled WGS sequence"/>
</dbReference>
<accession>A0AAV3SXY3</accession>
<comment type="caution">
    <text evidence="1">The sequence shown here is derived from an EMBL/GenBank/DDBJ whole genome shotgun (WGS) entry which is preliminary data.</text>
</comment>
<dbReference type="RefSeq" id="WP_145848388.1">
    <property type="nucleotide sequence ID" value="NZ_BAAADU010000002.1"/>
</dbReference>